<dbReference type="RefSeq" id="WP_119537866.1">
    <property type="nucleotide sequence ID" value="NZ_QYRN01000001.1"/>
</dbReference>
<dbReference type="SUPFAM" id="SSF55347">
    <property type="entry name" value="Glyceraldehyde-3-phosphate dehydrogenase-like, C-terminal domain"/>
    <property type="match status" value="1"/>
</dbReference>
<evidence type="ECO:0000259" key="4">
    <source>
        <dbReference type="Pfam" id="PF22725"/>
    </source>
</evidence>
<dbReference type="Pfam" id="PF22725">
    <property type="entry name" value="GFO_IDH_MocA_C3"/>
    <property type="match status" value="1"/>
</dbReference>
<dbReference type="OrthoDB" id="9774191at2"/>
<protein>
    <submittedName>
        <fullName evidence="5">Gfo/Idh/MocA family oxidoreductase</fullName>
    </submittedName>
</protein>
<dbReference type="InterPro" id="IPR000683">
    <property type="entry name" value="Gfo/Idh/MocA-like_OxRdtase_N"/>
</dbReference>
<keyword evidence="2" id="KW-0560">Oxidoreductase</keyword>
<proteinExistence type="inferred from homology"/>
<organism evidence="5 6">
    <name type="scientific">Aureimonas flava</name>
    <dbReference type="NCBI Taxonomy" id="2320271"/>
    <lineage>
        <taxon>Bacteria</taxon>
        <taxon>Pseudomonadati</taxon>
        <taxon>Pseudomonadota</taxon>
        <taxon>Alphaproteobacteria</taxon>
        <taxon>Hyphomicrobiales</taxon>
        <taxon>Aurantimonadaceae</taxon>
        <taxon>Aureimonas</taxon>
    </lineage>
</organism>
<gene>
    <name evidence="5" type="ORF">D3218_00045</name>
</gene>
<sequence length="359" mass="37528">MNDPVTWAVVGTGAIARRFCSDMRHSRGSRVVAVASRDAARARRLAGAVGPGVKGDTLDAVLADPAVRAVYVASPTARHREHALAALAAGKSVLVEKPLAASAGEATEMAEAAARAGLLCMEAMWMRFTPGLRAAKRLIDGGRIGEPRALDAHLSYPNAFDPKSRLFDPALGGGAHLDLGVYPLSLAFHLLGSPSEVAQTAVRAPNGVPVAGGLVLAYPRAVATLGFGFLSEGPNDAAVSGSAGRLRLRAPFLCPPSLSLKTWAPSPPVRAGDQPDDVSIPLARKGLRGALPALKALARPMRERPIPTLYVGSGLQYQVDHFADLLGAGKQDSDVMPIAQSIEILAILDRFSETLSDPR</sequence>
<dbReference type="Gene3D" id="3.40.50.720">
    <property type="entry name" value="NAD(P)-binding Rossmann-like Domain"/>
    <property type="match status" value="1"/>
</dbReference>
<dbReference type="Gene3D" id="3.30.360.10">
    <property type="entry name" value="Dihydrodipicolinate Reductase, domain 2"/>
    <property type="match status" value="1"/>
</dbReference>
<evidence type="ECO:0000313" key="5">
    <source>
        <dbReference type="EMBL" id="RIY03209.1"/>
    </source>
</evidence>
<dbReference type="InterPro" id="IPR050984">
    <property type="entry name" value="Gfo/Idh/MocA_domain"/>
</dbReference>
<dbReference type="InterPro" id="IPR055170">
    <property type="entry name" value="GFO_IDH_MocA-like_dom"/>
</dbReference>
<evidence type="ECO:0000259" key="3">
    <source>
        <dbReference type="Pfam" id="PF01408"/>
    </source>
</evidence>
<evidence type="ECO:0000256" key="2">
    <source>
        <dbReference type="ARBA" id="ARBA00023002"/>
    </source>
</evidence>
<comment type="caution">
    <text evidence="5">The sequence shown here is derived from an EMBL/GenBank/DDBJ whole genome shotgun (WGS) entry which is preliminary data.</text>
</comment>
<feature type="domain" description="GFO/IDH/MocA-like oxidoreductase" evidence="4">
    <location>
        <begin position="133"/>
        <end position="247"/>
    </location>
</feature>
<feature type="domain" description="Gfo/Idh/MocA-like oxidoreductase N-terminal" evidence="3">
    <location>
        <begin position="6"/>
        <end position="122"/>
    </location>
</feature>
<evidence type="ECO:0000256" key="1">
    <source>
        <dbReference type="ARBA" id="ARBA00010928"/>
    </source>
</evidence>
<dbReference type="Pfam" id="PF01408">
    <property type="entry name" value="GFO_IDH_MocA"/>
    <property type="match status" value="1"/>
</dbReference>
<dbReference type="AlphaFoldDB" id="A0A3A1WWV3"/>
<accession>A0A3A1WWV3</accession>
<keyword evidence="6" id="KW-1185">Reference proteome</keyword>
<comment type="similarity">
    <text evidence="1">Belongs to the Gfo/Idh/MocA family.</text>
</comment>
<dbReference type="Proteomes" id="UP000265750">
    <property type="component" value="Unassembled WGS sequence"/>
</dbReference>
<dbReference type="PANTHER" id="PTHR22604:SF105">
    <property type="entry name" value="TRANS-1,2-DIHYDROBENZENE-1,2-DIOL DEHYDROGENASE"/>
    <property type="match status" value="1"/>
</dbReference>
<name>A0A3A1WWV3_9HYPH</name>
<dbReference type="InterPro" id="IPR036291">
    <property type="entry name" value="NAD(P)-bd_dom_sf"/>
</dbReference>
<evidence type="ECO:0000313" key="6">
    <source>
        <dbReference type="Proteomes" id="UP000265750"/>
    </source>
</evidence>
<dbReference type="SUPFAM" id="SSF51735">
    <property type="entry name" value="NAD(P)-binding Rossmann-fold domains"/>
    <property type="match status" value="1"/>
</dbReference>
<dbReference type="PANTHER" id="PTHR22604">
    <property type="entry name" value="OXIDOREDUCTASES"/>
    <property type="match status" value="1"/>
</dbReference>
<dbReference type="GO" id="GO:0000166">
    <property type="term" value="F:nucleotide binding"/>
    <property type="evidence" value="ECO:0007669"/>
    <property type="project" value="InterPro"/>
</dbReference>
<reference evidence="6" key="1">
    <citation type="submission" date="2018-09" db="EMBL/GenBank/DDBJ databases">
        <authorList>
            <person name="Tuo L."/>
        </authorList>
    </citation>
    <scope>NUCLEOTIDE SEQUENCE [LARGE SCALE GENOMIC DNA]</scope>
    <source>
        <strain evidence="6">M2BS4Y-1</strain>
    </source>
</reference>
<dbReference type="EMBL" id="QYRN01000001">
    <property type="protein sequence ID" value="RIY03209.1"/>
    <property type="molecule type" value="Genomic_DNA"/>
</dbReference>
<dbReference type="GO" id="GO:0016491">
    <property type="term" value="F:oxidoreductase activity"/>
    <property type="evidence" value="ECO:0007669"/>
    <property type="project" value="UniProtKB-KW"/>
</dbReference>